<comment type="caution">
    <text evidence="7">The sequence shown here is derived from an EMBL/GenBank/DDBJ whole genome shotgun (WGS) entry which is preliminary data.</text>
</comment>
<keyword evidence="4" id="KW-0676">Redox-active center</keyword>
<evidence type="ECO:0000256" key="1">
    <source>
        <dbReference type="ARBA" id="ARBA00022729"/>
    </source>
</evidence>
<dbReference type="GO" id="GO:0016491">
    <property type="term" value="F:oxidoreductase activity"/>
    <property type="evidence" value="ECO:0007669"/>
    <property type="project" value="UniProtKB-KW"/>
</dbReference>
<dbReference type="PANTHER" id="PTHR13887:SF14">
    <property type="entry name" value="DISULFIDE BOND FORMATION PROTEIN D"/>
    <property type="match status" value="1"/>
</dbReference>
<keyword evidence="2" id="KW-0560">Oxidoreductase</keyword>
<dbReference type="InterPro" id="IPR036249">
    <property type="entry name" value="Thioredoxin-like_sf"/>
</dbReference>
<evidence type="ECO:0000259" key="6">
    <source>
        <dbReference type="Pfam" id="PF01323"/>
    </source>
</evidence>
<accession>A0A430BK73</accession>
<dbReference type="PROSITE" id="PS51257">
    <property type="entry name" value="PROKAR_LIPOPROTEIN"/>
    <property type="match status" value="1"/>
</dbReference>
<evidence type="ECO:0000313" key="8">
    <source>
        <dbReference type="Proteomes" id="UP000287401"/>
    </source>
</evidence>
<protein>
    <submittedName>
        <fullName evidence="7">DsbA family protein</fullName>
    </submittedName>
</protein>
<dbReference type="CDD" id="cd03023">
    <property type="entry name" value="DsbA_Com1_like"/>
    <property type="match status" value="1"/>
</dbReference>
<dbReference type="Proteomes" id="UP000287401">
    <property type="component" value="Unassembled WGS sequence"/>
</dbReference>
<dbReference type="EMBL" id="QRAL01000036">
    <property type="protein sequence ID" value="RSU51689.1"/>
    <property type="molecule type" value="Genomic_DNA"/>
</dbReference>
<dbReference type="Pfam" id="PF01323">
    <property type="entry name" value="DSBA"/>
    <property type="match status" value="1"/>
</dbReference>
<dbReference type="AlphaFoldDB" id="A0A430BK73"/>
<name>A0A430BK73_SPHYA</name>
<organism evidence="7 8">
    <name type="scientific">Sphingobium yanoikuyae</name>
    <name type="common">Sphingomonas yanoikuyae</name>
    <dbReference type="NCBI Taxonomy" id="13690"/>
    <lineage>
        <taxon>Bacteria</taxon>
        <taxon>Pseudomonadati</taxon>
        <taxon>Pseudomonadota</taxon>
        <taxon>Alphaproteobacteria</taxon>
        <taxon>Sphingomonadales</taxon>
        <taxon>Sphingomonadaceae</taxon>
        <taxon>Sphingobium</taxon>
    </lineage>
</organism>
<proteinExistence type="predicted"/>
<dbReference type="InterPro" id="IPR001853">
    <property type="entry name" value="DSBA-like_thioredoxin_dom"/>
</dbReference>
<feature type="signal peptide" evidence="5">
    <location>
        <begin position="1"/>
        <end position="19"/>
    </location>
</feature>
<sequence>MWRSEARSASMRTFTQTLAACAMMLTGACSNADVQPIFSNGADIPAAGPRNSATVVSVFSDYRCGHCRAFHAVLEDFRRDNPDVRIVYRDWPVLGAQSEQAARWAIASAMQGRHAAFHDALMTTPTEMSASDMSQAAKRAGLDTDRLHRDLDMCRGAISATLRDTDALARSYGLQGTPGIVIGKLVIPGAIDRAALDKAVAVAFNQSSNEIEMN</sequence>
<dbReference type="PANTHER" id="PTHR13887">
    <property type="entry name" value="GLUTATHIONE S-TRANSFERASE KAPPA"/>
    <property type="match status" value="1"/>
</dbReference>
<evidence type="ECO:0000313" key="7">
    <source>
        <dbReference type="EMBL" id="RSU51689.1"/>
    </source>
</evidence>
<evidence type="ECO:0000256" key="2">
    <source>
        <dbReference type="ARBA" id="ARBA00023002"/>
    </source>
</evidence>
<evidence type="ECO:0000256" key="5">
    <source>
        <dbReference type="SAM" id="SignalP"/>
    </source>
</evidence>
<evidence type="ECO:0000256" key="3">
    <source>
        <dbReference type="ARBA" id="ARBA00023157"/>
    </source>
</evidence>
<feature type="domain" description="DSBA-like thioredoxin" evidence="6">
    <location>
        <begin position="56"/>
        <end position="200"/>
    </location>
</feature>
<gene>
    <name evidence="7" type="ORF">DAH51_21875</name>
</gene>
<reference evidence="7 8" key="1">
    <citation type="submission" date="2018-07" db="EMBL/GenBank/DDBJ databases">
        <title>Genomic and Epidemiologic Investigation of an Indolent Hospital Outbreak.</title>
        <authorList>
            <person name="Johnson R.C."/>
            <person name="Deming C."/>
            <person name="Conlan S."/>
            <person name="Zellmer C.J."/>
            <person name="Michelin A.V."/>
            <person name="Lee-Lin S."/>
            <person name="Thomas P.J."/>
            <person name="Park M."/>
            <person name="Weingarten R.A."/>
            <person name="Less J."/>
            <person name="Dekker J.P."/>
            <person name="Frank K.M."/>
            <person name="Musser K.A."/>
            <person name="Mcquiston J.R."/>
            <person name="Henderson D.K."/>
            <person name="Lau A.F."/>
            <person name="Palmore T.N."/>
            <person name="Segre J.A."/>
        </authorList>
    </citation>
    <scope>NUCLEOTIDE SEQUENCE [LARGE SCALE GENOMIC DNA]</scope>
    <source>
        <strain evidence="7 8">SK-NIH.Env6_1116</strain>
    </source>
</reference>
<keyword evidence="1 5" id="KW-0732">Signal</keyword>
<dbReference type="Gene3D" id="3.40.30.10">
    <property type="entry name" value="Glutaredoxin"/>
    <property type="match status" value="1"/>
</dbReference>
<dbReference type="SUPFAM" id="SSF52833">
    <property type="entry name" value="Thioredoxin-like"/>
    <property type="match status" value="1"/>
</dbReference>
<keyword evidence="3" id="KW-1015">Disulfide bond</keyword>
<feature type="chain" id="PRO_5019391674" evidence="5">
    <location>
        <begin position="20"/>
        <end position="214"/>
    </location>
</feature>
<evidence type="ECO:0000256" key="4">
    <source>
        <dbReference type="ARBA" id="ARBA00023284"/>
    </source>
</evidence>